<dbReference type="CDD" id="cd03250">
    <property type="entry name" value="ABCC_MRP_domain1"/>
    <property type="match status" value="1"/>
</dbReference>
<keyword evidence="5" id="KW-0547">Nucleotide-binding</keyword>
<comment type="caution">
    <text evidence="14">The sequence shown here is derived from an EMBL/GenBank/DDBJ whole genome shotgun (WGS) entry which is preliminary data.</text>
</comment>
<dbReference type="GO" id="GO:0005524">
    <property type="term" value="F:ATP binding"/>
    <property type="evidence" value="ECO:0007669"/>
    <property type="project" value="UniProtKB-KW"/>
</dbReference>
<dbReference type="InterPro" id="IPR017871">
    <property type="entry name" value="ABC_transporter-like_CS"/>
</dbReference>
<feature type="transmembrane region" description="Helical" evidence="10">
    <location>
        <begin position="1182"/>
        <end position="1201"/>
    </location>
</feature>
<feature type="transmembrane region" description="Helical" evidence="10">
    <location>
        <begin position="135"/>
        <end position="154"/>
    </location>
</feature>
<dbReference type="InterPro" id="IPR011527">
    <property type="entry name" value="ABC1_TM_dom"/>
</dbReference>
<dbReference type="InterPro" id="IPR027417">
    <property type="entry name" value="P-loop_NTPase"/>
</dbReference>
<feature type="domain" description="ABC transporter" evidence="12">
    <location>
        <begin position="1270"/>
        <end position="1522"/>
    </location>
</feature>
<evidence type="ECO:0000256" key="7">
    <source>
        <dbReference type="ARBA" id="ARBA00022989"/>
    </source>
</evidence>
<evidence type="ECO:0000256" key="6">
    <source>
        <dbReference type="ARBA" id="ARBA00022840"/>
    </source>
</evidence>
<dbReference type="SUPFAM" id="SSF52540">
    <property type="entry name" value="P-loop containing nucleoside triphosphate hydrolases"/>
    <property type="match status" value="2"/>
</dbReference>
<keyword evidence="15" id="KW-1185">Reference proteome</keyword>
<dbReference type="GO" id="GO:0140359">
    <property type="term" value="F:ABC-type transporter activity"/>
    <property type="evidence" value="ECO:0007669"/>
    <property type="project" value="InterPro"/>
</dbReference>
<dbReference type="STRING" id="101127.A0A1X2GA85"/>
<keyword evidence="7 10" id="KW-1133">Transmembrane helix</keyword>
<dbReference type="GO" id="GO:0000329">
    <property type="term" value="C:fungal-type vacuole membrane"/>
    <property type="evidence" value="ECO:0007669"/>
    <property type="project" value="TreeGrafter"/>
</dbReference>
<protein>
    <recommendedName>
        <fullName evidence="16">P-loop containing nucleoside triphosphate hydrolase protein</fullName>
    </recommendedName>
</protein>
<feature type="transmembrane region" description="Helical" evidence="10">
    <location>
        <begin position="94"/>
        <end position="115"/>
    </location>
</feature>
<dbReference type="CDD" id="cd03244">
    <property type="entry name" value="ABCC_MRP_domain2"/>
    <property type="match status" value="1"/>
</dbReference>
<evidence type="ECO:0000259" key="12">
    <source>
        <dbReference type="PROSITE" id="PS50893"/>
    </source>
</evidence>
<evidence type="ECO:0000256" key="4">
    <source>
        <dbReference type="ARBA" id="ARBA00022737"/>
    </source>
</evidence>
<feature type="transmembrane region" description="Helical" evidence="10">
    <location>
        <begin position="934"/>
        <end position="958"/>
    </location>
</feature>
<dbReference type="GO" id="GO:0016887">
    <property type="term" value="F:ATP hydrolysis activity"/>
    <property type="evidence" value="ECO:0007669"/>
    <property type="project" value="InterPro"/>
</dbReference>
<evidence type="ECO:0000256" key="5">
    <source>
        <dbReference type="ARBA" id="ARBA00022741"/>
    </source>
</evidence>
<comment type="subcellular location">
    <subcellularLocation>
        <location evidence="1">Membrane</location>
        <topology evidence="1">Multi-pass membrane protein</topology>
    </subcellularLocation>
</comment>
<keyword evidence="8 10" id="KW-0472">Membrane</keyword>
<evidence type="ECO:0000259" key="13">
    <source>
        <dbReference type="PROSITE" id="PS50929"/>
    </source>
</evidence>
<dbReference type="SMART" id="SM00382">
    <property type="entry name" value="AAA"/>
    <property type="match status" value="2"/>
</dbReference>
<dbReference type="InterPro" id="IPR003593">
    <property type="entry name" value="AAA+_ATPase"/>
</dbReference>
<dbReference type="FunFam" id="1.20.1560.10:FF:000013">
    <property type="entry name" value="ABC transporter C family member 2"/>
    <property type="match status" value="1"/>
</dbReference>
<dbReference type="PANTHER" id="PTHR24223">
    <property type="entry name" value="ATP-BINDING CASSETTE SUB-FAMILY C"/>
    <property type="match status" value="1"/>
</dbReference>
<dbReference type="PROSITE" id="PS00211">
    <property type="entry name" value="ABC_TRANSPORTER_1"/>
    <property type="match status" value="2"/>
</dbReference>
<evidence type="ECO:0000313" key="14">
    <source>
        <dbReference type="EMBL" id="ORX49051.1"/>
    </source>
</evidence>
<dbReference type="InterPro" id="IPR036640">
    <property type="entry name" value="ABC1_TM_sf"/>
</dbReference>
<dbReference type="FunFam" id="3.40.50.300:FF:000825">
    <property type="entry name" value="ABC bile acid transporter"/>
    <property type="match status" value="1"/>
</dbReference>
<feature type="transmembrane region" description="Helical" evidence="10">
    <location>
        <begin position="565"/>
        <end position="584"/>
    </location>
</feature>
<dbReference type="Gene3D" id="1.20.1560.10">
    <property type="entry name" value="ABC transporter type 1, transmembrane domain"/>
    <property type="match status" value="2"/>
</dbReference>
<evidence type="ECO:0000256" key="2">
    <source>
        <dbReference type="ARBA" id="ARBA00022448"/>
    </source>
</evidence>
<dbReference type="CDD" id="cd18604">
    <property type="entry name" value="ABC_6TM_VMR1_D2_like"/>
    <property type="match status" value="1"/>
</dbReference>
<proteinExistence type="predicted"/>
<feature type="transmembrane region" description="Helical" evidence="10">
    <location>
        <begin position="1094"/>
        <end position="1115"/>
    </location>
</feature>
<evidence type="ECO:0000256" key="8">
    <source>
        <dbReference type="ARBA" id="ARBA00023136"/>
    </source>
</evidence>
<keyword evidence="9" id="KW-0325">Glycoprotein</keyword>
<gene>
    <name evidence="14" type="ORF">DM01DRAFT_1309068</name>
</gene>
<keyword evidence="3 10" id="KW-0812">Transmembrane</keyword>
<dbReference type="Gene3D" id="3.40.50.300">
    <property type="entry name" value="P-loop containing nucleotide triphosphate hydrolases"/>
    <property type="match status" value="2"/>
</dbReference>
<feature type="chain" id="PRO_5012213982" description="P-loop containing nucleoside triphosphate hydrolase protein" evidence="11">
    <location>
        <begin position="22"/>
        <end position="1544"/>
    </location>
</feature>
<keyword evidence="4" id="KW-0677">Repeat</keyword>
<dbReference type="Pfam" id="PF00005">
    <property type="entry name" value="ABC_tran"/>
    <property type="match status" value="2"/>
</dbReference>
<dbReference type="EMBL" id="MCGT01000027">
    <property type="protein sequence ID" value="ORX49051.1"/>
    <property type="molecule type" value="Genomic_DNA"/>
</dbReference>
<sequence length="1544" mass="172983">MEFAWASVLPSLTMASALVLAIQHPRCTTIQLPPNDNDQERSPAKTDYERDMTVPFSDDHRLPRLTFGTTVLFALAIYNLCAQTTQLDPPSSKVVRVVCAALWTVCWSYILALVVVARRYPLPSHWGFAINTHLFVLYLGAWVVAVQDAWVAFWDQSATSWVQALPMVLAVLLLTDMALVTLTTSPGPPFLDAQHRKPVLSVHTSSVWGYLTFGYLTRLVRTAYDNKTLTNDDLPVLPPEIRAAYLFEVFGRHRSSSLLYRIYRTNRSSIWLQAFYVTFASVIYYGPAFFMNRLLYLIQDISHGLPAETAYRQGLLIIVGLGLTTIGIAFVIGRLWYYAECSMKVRVKGMLNMEIYQKTMHRMDMHIVASSIKDTEDQEDTDDDDDTDEDQAKAGSIINLLGTDTDNISEFCNEWFNIFAAPLELAVGVFFLYKLIGVSCLVGLLVMVVFLPLNHYNVKIISKYQDRLMEARDKRVSLMHEIIQGIRQIKYFAWEATWEARATAARSIELDHMRRLCTFDVAMDCLWYLLPVLVCVISFYFYTVIQGHVLTAPVAFTSIHLFNELRFALNGIPGAIVGWTKALVSVRRIDQYLHEPELPERPFVQVAEPVQVRFTKATVAYRPTSKAGKEPNNDFTLHDLDMMFPKGAFSLVCGPTGSGKTTLLLSLLGETYLQSGQVHFPFAPVCSSHSLDISPIDEHHWILDHSAAYVAQTAWLQNATIKDNILFGLPFSESRYNDTLFACSLLSDLAAFEDGDLTEIGEKGITLSGGQKARVALARAVYSRAGILILDDILSAVDSHTAHHLYDHCLTGPLLHGRTRILVTHHVRLCLPAVDYVVHLDMGRLDFAGPALDLRRSGQLATIMDLDEGELLVPTDDANDCIEKALDDASSSDEKLKPDGNDASVDVKKNASPRVLVEEEGRDIGEVKWKNYKVYFQMAGGFIFWFLFTSSLVGGRALDIMEGWWMKAWSRASAASSQTLASDDTEQDVQVMYYIGIYALILFSNVIVSVVRFVIVYVGGLRVSKVLHEKLLHRLLHAPLRFFDTQPVGRVLNRFSNDIEEIDSAIPYCLVQFLVQWIQVISIMMIAAYTLPLFTIPIVVVAAANVGLGAMFVYASRELRRIESVTRSPILSHFTESVHGLITIRAYGATQQFLQRMIKYVDGSLRPTMLLGLVDRWISMRYGFMGTFISVVSAWLILLNLDHIDAAEAGFCLSFIFLFTDEMFYAINRYTSMEMAFNSMERAVEYLEISQEVDQPSVVPPAQWPSKGAIEIQNLQVRYANDLDLVLKGISASISSGEKIGIVGKTGCGKSTLTLSLFRFLEFVGDSKITIDGIDISQVSLHDLRSRLTIIPQDPVLFSGTLKSAIDPLNEFTDAEVLEALGRVHLIKPSPSASDAEATLDQDAPLTQNIFENLESPITEGGQNLSQGQRQLLCLARALLKRTSVVVLDEASSSVDFETDKNIQKSIRSELSNSTTLCVAHRLNTVIDYDRILVLNDGQLVEFDTPWRLINKTDSKFYGMCRKSGEFDKLYQTAKEKNLSIPSM</sequence>
<feature type="domain" description="ABC transmembrane type-1" evidence="13">
    <location>
        <begin position="390"/>
        <end position="581"/>
    </location>
</feature>
<dbReference type="PROSITE" id="PS50929">
    <property type="entry name" value="ABC_TM1F"/>
    <property type="match status" value="2"/>
</dbReference>
<evidence type="ECO:0000256" key="10">
    <source>
        <dbReference type="SAM" id="Phobius"/>
    </source>
</evidence>
<feature type="transmembrane region" description="Helical" evidence="10">
    <location>
        <begin position="270"/>
        <end position="295"/>
    </location>
</feature>
<feature type="domain" description="ABC transporter" evidence="12">
    <location>
        <begin position="612"/>
        <end position="867"/>
    </location>
</feature>
<feature type="transmembrane region" description="Helical" evidence="10">
    <location>
        <begin position="431"/>
        <end position="453"/>
    </location>
</feature>
<evidence type="ECO:0008006" key="16">
    <source>
        <dbReference type="Google" id="ProtNLM"/>
    </source>
</evidence>
<dbReference type="CDD" id="cd18596">
    <property type="entry name" value="ABC_6TM_VMR1_D1_like"/>
    <property type="match status" value="1"/>
</dbReference>
<dbReference type="PANTHER" id="PTHR24223:SF353">
    <property type="entry name" value="ABC TRANSPORTER ATP-BINDING PROTEIN_PERMEASE VMR1-RELATED"/>
    <property type="match status" value="1"/>
</dbReference>
<keyword evidence="2" id="KW-0813">Transport</keyword>
<evidence type="ECO:0000313" key="15">
    <source>
        <dbReference type="Proteomes" id="UP000242146"/>
    </source>
</evidence>
<dbReference type="Proteomes" id="UP000242146">
    <property type="component" value="Unassembled WGS sequence"/>
</dbReference>
<evidence type="ECO:0000256" key="3">
    <source>
        <dbReference type="ARBA" id="ARBA00022692"/>
    </source>
</evidence>
<feature type="transmembrane region" description="Helical" evidence="10">
    <location>
        <begin position="62"/>
        <end position="82"/>
    </location>
</feature>
<dbReference type="PROSITE" id="PS50893">
    <property type="entry name" value="ABC_TRANSPORTER_2"/>
    <property type="match status" value="2"/>
</dbReference>
<feature type="transmembrane region" description="Helical" evidence="10">
    <location>
        <begin position="1065"/>
        <end position="1088"/>
    </location>
</feature>
<dbReference type="SUPFAM" id="SSF90123">
    <property type="entry name" value="ABC transporter transmembrane region"/>
    <property type="match status" value="2"/>
</dbReference>
<feature type="transmembrane region" description="Helical" evidence="10">
    <location>
        <begin position="161"/>
        <end position="182"/>
    </location>
</feature>
<keyword evidence="11" id="KW-0732">Signal</keyword>
<feature type="transmembrane region" description="Helical" evidence="10">
    <location>
        <begin position="991"/>
        <end position="1015"/>
    </location>
</feature>
<organism evidence="14 15">
    <name type="scientific">Hesseltinella vesiculosa</name>
    <dbReference type="NCBI Taxonomy" id="101127"/>
    <lineage>
        <taxon>Eukaryota</taxon>
        <taxon>Fungi</taxon>
        <taxon>Fungi incertae sedis</taxon>
        <taxon>Mucoromycota</taxon>
        <taxon>Mucoromycotina</taxon>
        <taxon>Mucoromycetes</taxon>
        <taxon>Mucorales</taxon>
        <taxon>Cunninghamellaceae</taxon>
        <taxon>Hesseltinella</taxon>
    </lineage>
</organism>
<evidence type="ECO:0000256" key="9">
    <source>
        <dbReference type="ARBA" id="ARBA00023180"/>
    </source>
</evidence>
<feature type="domain" description="ABC transmembrane type-1" evidence="13">
    <location>
        <begin position="946"/>
        <end position="1235"/>
    </location>
</feature>
<dbReference type="Pfam" id="PF00664">
    <property type="entry name" value="ABC_membrane"/>
    <property type="match status" value="2"/>
</dbReference>
<name>A0A1X2GA85_9FUNG</name>
<dbReference type="OrthoDB" id="6500128at2759"/>
<dbReference type="InterPro" id="IPR050173">
    <property type="entry name" value="ABC_transporter_C-like"/>
</dbReference>
<evidence type="ECO:0000256" key="11">
    <source>
        <dbReference type="SAM" id="SignalP"/>
    </source>
</evidence>
<feature type="signal peptide" evidence="11">
    <location>
        <begin position="1"/>
        <end position="21"/>
    </location>
</feature>
<accession>A0A1X2GA85</accession>
<dbReference type="InterPro" id="IPR003439">
    <property type="entry name" value="ABC_transporter-like_ATP-bd"/>
</dbReference>
<feature type="transmembrane region" description="Helical" evidence="10">
    <location>
        <begin position="525"/>
        <end position="545"/>
    </location>
</feature>
<keyword evidence="6" id="KW-0067">ATP-binding</keyword>
<evidence type="ECO:0000256" key="1">
    <source>
        <dbReference type="ARBA" id="ARBA00004141"/>
    </source>
</evidence>
<dbReference type="FunFam" id="3.40.50.300:FF:000565">
    <property type="entry name" value="ABC bile acid transporter"/>
    <property type="match status" value="1"/>
</dbReference>
<reference evidence="14 15" key="1">
    <citation type="submission" date="2016-07" db="EMBL/GenBank/DDBJ databases">
        <title>Pervasive Adenine N6-methylation of Active Genes in Fungi.</title>
        <authorList>
            <consortium name="DOE Joint Genome Institute"/>
            <person name="Mondo S.J."/>
            <person name="Dannebaum R.O."/>
            <person name="Kuo R.C."/>
            <person name="Labutti K."/>
            <person name="Haridas S."/>
            <person name="Kuo A."/>
            <person name="Salamov A."/>
            <person name="Ahrendt S.R."/>
            <person name="Lipzen A."/>
            <person name="Sullivan W."/>
            <person name="Andreopoulos W.B."/>
            <person name="Clum A."/>
            <person name="Lindquist E."/>
            <person name="Daum C."/>
            <person name="Ramamoorthy G.K."/>
            <person name="Gryganskyi A."/>
            <person name="Culley D."/>
            <person name="Magnuson J.K."/>
            <person name="James T.Y."/>
            <person name="O'Malley M.A."/>
            <person name="Stajich J.E."/>
            <person name="Spatafora J.W."/>
            <person name="Visel A."/>
            <person name="Grigoriev I.V."/>
        </authorList>
    </citation>
    <scope>NUCLEOTIDE SEQUENCE [LARGE SCALE GENOMIC DNA]</scope>
    <source>
        <strain evidence="14 15">NRRL 3301</strain>
    </source>
</reference>
<feature type="transmembrane region" description="Helical" evidence="10">
    <location>
        <begin position="315"/>
        <end position="337"/>
    </location>
</feature>